<evidence type="ECO:0000313" key="1">
    <source>
        <dbReference type="EMBL" id="REF29025.1"/>
    </source>
</evidence>
<dbReference type="AlphaFoldDB" id="A0A3D9UQT8"/>
<reference evidence="1 2" key="1">
    <citation type="submission" date="2018-08" db="EMBL/GenBank/DDBJ databases">
        <title>Freshwater and sediment microbial communities from various areas in North America, analyzing microbe dynamics in response to fracking.</title>
        <authorList>
            <person name="Lamendella R."/>
        </authorList>
    </citation>
    <scope>NUCLEOTIDE SEQUENCE [LARGE SCALE GENOMIC DNA]</scope>
    <source>
        <strain evidence="1 2">DB-1</strain>
    </source>
</reference>
<sequence>MQAINHQMKKSIKAIYFATTREELERVKAEIGARLKLLEEQLVAQKSVNRKRINQRGAI</sequence>
<protein>
    <submittedName>
        <fullName evidence="1">Uncharacterized protein</fullName>
    </submittedName>
</protein>
<dbReference type="Proteomes" id="UP000256530">
    <property type="component" value="Unassembled WGS sequence"/>
</dbReference>
<evidence type="ECO:0000313" key="2">
    <source>
        <dbReference type="Proteomes" id="UP000256530"/>
    </source>
</evidence>
<organism evidence="1 2">
    <name type="scientific">Bacillus mycoides</name>
    <dbReference type="NCBI Taxonomy" id="1405"/>
    <lineage>
        <taxon>Bacteria</taxon>
        <taxon>Bacillati</taxon>
        <taxon>Bacillota</taxon>
        <taxon>Bacilli</taxon>
        <taxon>Bacillales</taxon>
        <taxon>Bacillaceae</taxon>
        <taxon>Bacillus</taxon>
        <taxon>Bacillus cereus group</taxon>
    </lineage>
</organism>
<name>A0A3D9UQT8_BACMY</name>
<comment type="caution">
    <text evidence="1">The sequence shown here is derived from an EMBL/GenBank/DDBJ whole genome shotgun (WGS) entry which is preliminary data.</text>
</comment>
<proteinExistence type="predicted"/>
<gene>
    <name evidence="1" type="ORF">DET55_12146</name>
</gene>
<accession>A0A3D9UQT8</accession>
<dbReference type="EMBL" id="QTTY01000021">
    <property type="protein sequence ID" value="REF29025.1"/>
    <property type="molecule type" value="Genomic_DNA"/>
</dbReference>